<reference evidence="2" key="1">
    <citation type="journal article" date="2020" name="Stud. Mycol.">
        <title>101 Dothideomycetes genomes: a test case for predicting lifestyles and emergence of pathogens.</title>
        <authorList>
            <person name="Haridas S."/>
            <person name="Albert R."/>
            <person name="Binder M."/>
            <person name="Bloem J."/>
            <person name="Labutti K."/>
            <person name="Salamov A."/>
            <person name="Andreopoulos B."/>
            <person name="Baker S."/>
            <person name="Barry K."/>
            <person name="Bills G."/>
            <person name="Bluhm B."/>
            <person name="Cannon C."/>
            <person name="Castanera R."/>
            <person name="Culley D."/>
            <person name="Daum C."/>
            <person name="Ezra D."/>
            <person name="Gonzalez J."/>
            <person name="Henrissat B."/>
            <person name="Kuo A."/>
            <person name="Liang C."/>
            <person name="Lipzen A."/>
            <person name="Lutzoni F."/>
            <person name="Magnuson J."/>
            <person name="Mondo S."/>
            <person name="Nolan M."/>
            <person name="Ohm R."/>
            <person name="Pangilinan J."/>
            <person name="Park H.-J."/>
            <person name="Ramirez L."/>
            <person name="Alfaro M."/>
            <person name="Sun H."/>
            <person name="Tritt A."/>
            <person name="Yoshinaga Y."/>
            <person name="Zwiers L.-H."/>
            <person name="Turgeon B."/>
            <person name="Goodwin S."/>
            <person name="Spatafora J."/>
            <person name="Crous P."/>
            <person name="Grigoriev I."/>
        </authorList>
    </citation>
    <scope>NUCLEOTIDE SEQUENCE</scope>
    <source>
        <strain evidence="2">CBS 473.64</strain>
    </source>
</reference>
<dbReference type="Pfam" id="PF08615">
    <property type="entry name" value="RNase_H2_suC"/>
    <property type="match status" value="1"/>
</dbReference>
<dbReference type="GO" id="GO:0032299">
    <property type="term" value="C:ribonuclease H2 complex"/>
    <property type="evidence" value="ECO:0007669"/>
    <property type="project" value="InterPro"/>
</dbReference>
<dbReference type="Proteomes" id="UP000799753">
    <property type="component" value="Unassembled WGS sequence"/>
</dbReference>
<proteinExistence type="predicted"/>
<dbReference type="InterPro" id="IPR013924">
    <property type="entry name" value="RNase_H2_suC"/>
</dbReference>
<feature type="region of interest" description="Disordered" evidence="1">
    <location>
        <begin position="138"/>
        <end position="158"/>
    </location>
</feature>
<feature type="region of interest" description="Disordered" evidence="1">
    <location>
        <begin position="73"/>
        <end position="95"/>
    </location>
</feature>
<dbReference type="PANTHER" id="PTHR47204:SF1">
    <property type="entry name" value="RIBONUCLEASE H2 SUBUNIT C"/>
    <property type="match status" value="1"/>
</dbReference>
<accession>A0A6A6SDK1</accession>
<feature type="compositionally biased region" description="Acidic residues" evidence="1">
    <location>
        <begin position="85"/>
        <end position="95"/>
    </location>
</feature>
<dbReference type="PANTHER" id="PTHR47204">
    <property type="entry name" value="OS02G0168900 PROTEIN"/>
    <property type="match status" value="1"/>
</dbReference>
<dbReference type="AlphaFoldDB" id="A0A6A6SDK1"/>
<gene>
    <name evidence="2" type="ORF">P280DRAFT_418234</name>
</gene>
<evidence type="ECO:0000256" key="1">
    <source>
        <dbReference type="SAM" id="MobiDB-lite"/>
    </source>
</evidence>
<feature type="compositionally biased region" description="Polar residues" evidence="1">
    <location>
        <begin position="1"/>
        <end position="15"/>
    </location>
</feature>
<sequence>MLAIQPKTSQKSTPNLLPMRINHNGPVNDTERYFQPTKDPEGTSHAYLRGRHLHGTTVSLPSNYTGAVLHITDKNLPQKPPQISEDGDDEEDEDVREEVKIAEMVGEFDEVVVWGHGESVDTERDAFVRGVNEWVGFAESMHQDEDEGEQGNNGKKEG</sequence>
<evidence type="ECO:0000313" key="3">
    <source>
        <dbReference type="Proteomes" id="UP000799753"/>
    </source>
</evidence>
<evidence type="ECO:0000313" key="2">
    <source>
        <dbReference type="EMBL" id="KAF2645965.1"/>
    </source>
</evidence>
<name>A0A6A6SDK1_9PLEO</name>
<dbReference type="OrthoDB" id="6222486at2759"/>
<feature type="region of interest" description="Disordered" evidence="1">
    <location>
        <begin position="1"/>
        <end position="29"/>
    </location>
</feature>
<dbReference type="EMBL" id="MU006777">
    <property type="protein sequence ID" value="KAF2645965.1"/>
    <property type="molecule type" value="Genomic_DNA"/>
</dbReference>
<dbReference type="CDD" id="cd09271">
    <property type="entry name" value="RNase_H2-C"/>
    <property type="match status" value="1"/>
</dbReference>
<dbReference type="GO" id="GO:0006401">
    <property type="term" value="P:RNA catabolic process"/>
    <property type="evidence" value="ECO:0007669"/>
    <property type="project" value="InterPro"/>
</dbReference>
<keyword evidence="3" id="KW-1185">Reference proteome</keyword>
<organism evidence="2 3">
    <name type="scientific">Massarina eburnea CBS 473.64</name>
    <dbReference type="NCBI Taxonomy" id="1395130"/>
    <lineage>
        <taxon>Eukaryota</taxon>
        <taxon>Fungi</taxon>
        <taxon>Dikarya</taxon>
        <taxon>Ascomycota</taxon>
        <taxon>Pezizomycotina</taxon>
        <taxon>Dothideomycetes</taxon>
        <taxon>Pleosporomycetidae</taxon>
        <taxon>Pleosporales</taxon>
        <taxon>Massarineae</taxon>
        <taxon>Massarinaceae</taxon>
        <taxon>Massarina</taxon>
    </lineage>
</organism>
<protein>
    <submittedName>
        <fullName evidence="2">Ribonuclease H1 small subunit</fullName>
    </submittedName>
</protein>
<dbReference type="Gene3D" id="2.40.128.680">
    <property type="match status" value="1"/>
</dbReference>